<keyword evidence="2" id="KW-1133">Transmembrane helix</keyword>
<dbReference type="STRING" id="1611254.A0A2G5U213"/>
<protein>
    <submittedName>
        <fullName evidence="4">Uncharacterized protein</fullName>
    </submittedName>
</protein>
<dbReference type="AlphaFoldDB" id="A0A2G5U213"/>
<feature type="chain" id="PRO_5013915746" evidence="3">
    <location>
        <begin position="26"/>
        <end position="242"/>
    </location>
</feature>
<reference evidence="5" key="1">
    <citation type="submission" date="2017-10" db="EMBL/GenBank/DDBJ databases">
        <title>Rapid genome shrinkage in a self-fertile nematode reveals novel sperm competition proteins.</title>
        <authorList>
            <person name="Yin D."/>
            <person name="Schwarz E.M."/>
            <person name="Thomas C.G."/>
            <person name="Felde R.L."/>
            <person name="Korf I.F."/>
            <person name="Cutter A.D."/>
            <person name="Schartner C.M."/>
            <person name="Ralston E.J."/>
            <person name="Meyer B.J."/>
            <person name="Haag E.S."/>
        </authorList>
    </citation>
    <scope>NUCLEOTIDE SEQUENCE [LARGE SCALE GENOMIC DNA]</scope>
    <source>
        <strain evidence="5">JU1422</strain>
    </source>
</reference>
<evidence type="ECO:0000313" key="4">
    <source>
        <dbReference type="EMBL" id="PIC33493.1"/>
    </source>
</evidence>
<feature type="compositionally biased region" description="Basic residues" evidence="1">
    <location>
        <begin position="225"/>
        <end position="234"/>
    </location>
</feature>
<dbReference type="Proteomes" id="UP000230233">
    <property type="component" value="Chromosome IV"/>
</dbReference>
<evidence type="ECO:0000256" key="2">
    <source>
        <dbReference type="SAM" id="Phobius"/>
    </source>
</evidence>
<organism evidence="4 5">
    <name type="scientific">Caenorhabditis nigoni</name>
    <dbReference type="NCBI Taxonomy" id="1611254"/>
    <lineage>
        <taxon>Eukaryota</taxon>
        <taxon>Metazoa</taxon>
        <taxon>Ecdysozoa</taxon>
        <taxon>Nematoda</taxon>
        <taxon>Chromadorea</taxon>
        <taxon>Rhabditida</taxon>
        <taxon>Rhabditina</taxon>
        <taxon>Rhabditomorpha</taxon>
        <taxon>Rhabditoidea</taxon>
        <taxon>Rhabditidae</taxon>
        <taxon>Peloderinae</taxon>
        <taxon>Caenorhabditis</taxon>
    </lineage>
</organism>
<feature type="transmembrane region" description="Helical" evidence="2">
    <location>
        <begin position="103"/>
        <end position="122"/>
    </location>
</feature>
<keyword evidence="5" id="KW-1185">Reference proteome</keyword>
<feature type="region of interest" description="Disordered" evidence="1">
    <location>
        <begin position="198"/>
        <end position="242"/>
    </location>
</feature>
<feature type="compositionally biased region" description="Acidic residues" evidence="1">
    <location>
        <begin position="198"/>
        <end position="212"/>
    </location>
</feature>
<comment type="caution">
    <text evidence="4">The sequence shown here is derived from an EMBL/GenBank/DDBJ whole genome shotgun (WGS) entry which is preliminary data.</text>
</comment>
<evidence type="ECO:0000313" key="5">
    <source>
        <dbReference type="Proteomes" id="UP000230233"/>
    </source>
</evidence>
<feature type="signal peptide" evidence="3">
    <location>
        <begin position="1"/>
        <end position="25"/>
    </location>
</feature>
<keyword evidence="2" id="KW-0472">Membrane</keyword>
<gene>
    <name evidence="4" type="primary">Cni-H04M03.11</name>
    <name evidence="4" type="synonym">Cnig_chr_IV.g13449</name>
    <name evidence="4" type="ORF">B9Z55_013449</name>
</gene>
<evidence type="ECO:0000256" key="1">
    <source>
        <dbReference type="SAM" id="MobiDB-lite"/>
    </source>
</evidence>
<keyword evidence="2" id="KW-0812">Transmembrane</keyword>
<name>A0A2G5U213_9PELO</name>
<dbReference type="EMBL" id="PDUG01000004">
    <property type="protein sequence ID" value="PIC33493.1"/>
    <property type="molecule type" value="Genomic_DNA"/>
</dbReference>
<evidence type="ECO:0000256" key="3">
    <source>
        <dbReference type="SAM" id="SignalP"/>
    </source>
</evidence>
<dbReference type="OrthoDB" id="5858529at2759"/>
<proteinExistence type="predicted"/>
<accession>A0A2G5U213</accession>
<sequence length="242" mass="27373">MRHNNCKINLFVTGFLLFSLSEVFAAKPGKVTTQSKPTTELLTTTTFVPTTEFLQVRRYQQLDFVDGLKSCKNISSNHDCKNLCEIFEKVHQKSSSVPNNTPYWIAGSIMAILTLTSIVLCFKTCELKQDHSEEMDLSGLSRKEQLKQILLAQPDPDADPSKFKKQGGVVIATNLDHAFKKKCRDKKDVELGDVEYDEADNEQYDFGEEYDQFETTRTDQSKMRSNSKSKSKSKSKSESAGK</sequence>
<keyword evidence="3" id="KW-0732">Signal</keyword>